<keyword evidence="2" id="KW-0805">Transcription regulation</keyword>
<organism evidence="4 5">
    <name type="scientific">Solanum tuberosum</name>
    <name type="common">Potato</name>
    <dbReference type="NCBI Taxonomy" id="4113"/>
    <lineage>
        <taxon>Eukaryota</taxon>
        <taxon>Viridiplantae</taxon>
        <taxon>Streptophyta</taxon>
        <taxon>Embryophyta</taxon>
        <taxon>Tracheophyta</taxon>
        <taxon>Spermatophyta</taxon>
        <taxon>Magnoliopsida</taxon>
        <taxon>eudicotyledons</taxon>
        <taxon>Gunneridae</taxon>
        <taxon>Pentapetalae</taxon>
        <taxon>asterids</taxon>
        <taxon>lamiids</taxon>
        <taxon>Solanales</taxon>
        <taxon>Solanaceae</taxon>
        <taxon>Solanoideae</taxon>
        <taxon>Solaneae</taxon>
        <taxon>Solanum</taxon>
    </lineage>
</organism>
<dbReference type="Gramene" id="PGSC0003DMT400095396">
    <property type="protein sequence ID" value="PGSC0003DMT400095396"/>
    <property type="gene ID" value="PGSC0003DMG400044967"/>
</dbReference>
<evidence type="ECO:0000256" key="3">
    <source>
        <dbReference type="ARBA" id="ARBA00023163"/>
    </source>
</evidence>
<accession>M1DW76</accession>
<evidence type="ECO:0000313" key="5">
    <source>
        <dbReference type="Proteomes" id="UP000011115"/>
    </source>
</evidence>
<dbReference type="EnsemblPlants" id="PGSC0003DMT400095396">
    <property type="protein sequence ID" value="PGSC0003DMT400095396"/>
    <property type="gene ID" value="PGSC0003DMG400044967"/>
</dbReference>
<dbReference type="InParanoid" id="M1DW76"/>
<evidence type="ECO:0000313" key="4">
    <source>
        <dbReference type="EnsemblPlants" id="PGSC0003DMT400095396"/>
    </source>
</evidence>
<keyword evidence="1" id="KW-0678">Repressor</keyword>
<protein>
    <submittedName>
        <fullName evidence="4">Uncharacterized protein</fullName>
    </submittedName>
</protein>
<dbReference type="Proteomes" id="UP000011115">
    <property type="component" value="Unassembled WGS sequence"/>
</dbReference>
<dbReference type="InterPro" id="IPR040356">
    <property type="entry name" value="SPEAR"/>
</dbReference>
<evidence type="ECO:0000256" key="2">
    <source>
        <dbReference type="ARBA" id="ARBA00023015"/>
    </source>
</evidence>
<dbReference type="HOGENOM" id="CLU_072931_0_0_1"/>
<dbReference type="GO" id="GO:0003700">
    <property type="term" value="F:DNA-binding transcription factor activity"/>
    <property type="evidence" value="ECO:0007669"/>
    <property type="project" value="InterPro"/>
</dbReference>
<sequence>MNEKKKVPQRGLGIAQLERIRLEEQHKQDSIFQTIHCPEFIPTSSRIDVSSKDCVFTPNQTAPFLENCSKLWSGVNQKVDHHAVVVFGHNLNSPSVLQQRCQKYQETSSTSIMAGVKRHYPFKIVSKSRALSESKPLNSVRETKALNGDFLSLAPPAAASPHLEAVSQCSLTNSSPKCLQLFDYVPSRVDAAEDTLPSGLSISVQQPILGLSPSAKVQIDQEGTRGSDFHTEVERSVDLELKL</sequence>
<keyword evidence="5" id="KW-1185">Reference proteome</keyword>
<proteinExistence type="predicted"/>
<dbReference type="PANTHER" id="PTHR33388:SF21">
    <property type="match status" value="1"/>
</dbReference>
<dbReference type="AlphaFoldDB" id="M1DW76"/>
<name>M1DW76_SOLTU</name>
<dbReference type="PaxDb" id="4113-PGSC0003DMT400095396"/>
<reference evidence="5" key="1">
    <citation type="journal article" date="2011" name="Nature">
        <title>Genome sequence and analysis of the tuber crop potato.</title>
        <authorList>
            <consortium name="The Potato Genome Sequencing Consortium"/>
        </authorList>
    </citation>
    <scope>NUCLEOTIDE SEQUENCE [LARGE SCALE GENOMIC DNA]</scope>
    <source>
        <strain evidence="5">cv. DM1-3 516 R44</strain>
    </source>
</reference>
<keyword evidence="3" id="KW-0804">Transcription</keyword>
<dbReference type="eggNOG" id="ENOG502QSN2">
    <property type="taxonomic scope" value="Eukaryota"/>
</dbReference>
<evidence type="ECO:0000256" key="1">
    <source>
        <dbReference type="ARBA" id="ARBA00022491"/>
    </source>
</evidence>
<reference evidence="4" key="2">
    <citation type="submission" date="2015-06" db="UniProtKB">
        <authorList>
            <consortium name="EnsemblPlants"/>
        </authorList>
    </citation>
    <scope>IDENTIFICATION</scope>
    <source>
        <strain evidence="4">DM1-3 516 R44</strain>
    </source>
</reference>
<dbReference type="PANTHER" id="PTHR33388">
    <property type="entry name" value="OS01G0212500 PROTEIN"/>
    <property type="match status" value="1"/>
</dbReference>